<sequence length="620" mass="69177">MFVLPHDSDYEVWQKAFHGMSGTIPDCWSARNDLIRGEFAAVCYEMTMMKTISWDFSISRLIEAGLLDYWLISEISNTTQCLKPPTADRSQGVQPLSLTSLLGTMYLLAAGWSMALLIFVTEYLAAALKPPAPPPLPSVTVTPVNRLQEGAMLHHSHRHFKPGGAGQWLETLRGQATPRLLSPFFVHPQTHARTQLSPSVGENHEREDHDKNCCRTAVIRRWSENPAETHSSFALTFRYELVRPPDSYWGIKFPNGSWNGMVGMVHRNEVEMALGPFAVTAQREEDIDFSMAVLTDNQAIITIRPTLQQDVAGFLRPFDYKVWLLVLLSMVGMACGMVGVVEGEGKVFFENPKNIVSKTCLWILTTLTQESSEWLPPHDAGRVLVTTWMLASLVFMSSYGGILTAMLTVPRVTIPIDSLADLVAQDDLPWRLESGATMLTLLQESEDEVRQKAYHGMSGTIPDCWSARHGLIKGEFAAVCDMMTMKKTISWDFSISRLLEAGILNHWLSSETSNTTQCLKPPSADRSQGVEPLPLSSMLGTILLMAGGWSLALLIFIGENIMVATMTPSPHSALRSCIIYTSHLAPRHAERQYTPRSNTQHLEIRRGGNNVFFCKSPFKY</sequence>
<evidence type="ECO:0000256" key="1">
    <source>
        <dbReference type="ARBA" id="ARBA00004651"/>
    </source>
</evidence>
<name>A0AAW0UVE4_SCYPA</name>
<dbReference type="SUPFAM" id="SSF53850">
    <property type="entry name" value="Periplasmic binding protein-like II"/>
    <property type="match status" value="1"/>
</dbReference>
<feature type="transmembrane region" description="Helical" evidence="13">
    <location>
        <begin position="105"/>
        <end position="125"/>
    </location>
</feature>
<evidence type="ECO:0000313" key="16">
    <source>
        <dbReference type="EMBL" id="KAK8404112.1"/>
    </source>
</evidence>
<dbReference type="GO" id="GO:0005886">
    <property type="term" value="C:plasma membrane"/>
    <property type="evidence" value="ECO:0007669"/>
    <property type="project" value="UniProtKB-SubCell"/>
</dbReference>
<evidence type="ECO:0000256" key="12">
    <source>
        <dbReference type="ARBA" id="ARBA00023303"/>
    </source>
</evidence>
<evidence type="ECO:0000256" key="7">
    <source>
        <dbReference type="ARBA" id="ARBA00023065"/>
    </source>
</evidence>
<protein>
    <submittedName>
        <fullName evidence="16">Uncharacterized protein</fullName>
    </submittedName>
</protein>
<feature type="domain" description="Ionotropic glutamate receptor C-terminal" evidence="14">
    <location>
        <begin position="320"/>
        <end position="548"/>
    </location>
</feature>
<dbReference type="GO" id="GO:0050906">
    <property type="term" value="P:detection of stimulus involved in sensory perception"/>
    <property type="evidence" value="ECO:0007669"/>
    <property type="project" value="UniProtKB-ARBA"/>
</dbReference>
<gene>
    <name evidence="16" type="ORF">O3P69_000285</name>
</gene>
<evidence type="ECO:0000256" key="3">
    <source>
        <dbReference type="ARBA" id="ARBA00022448"/>
    </source>
</evidence>
<evidence type="ECO:0000256" key="6">
    <source>
        <dbReference type="ARBA" id="ARBA00022989"/>
    </source>
</evidence>
<keyword evidence="8 13" id="KW-0472">Membrane</keyword>
<evidence type="ECO:0000256" key="8">
    <source>
        <dbReference type="ARBA" id="ARBA00023136"/>
    </source>
</evidence>
<keyword evidence="6 13" id="KW-1133">Transmembrane helix</keyword>
<evidence type="ECO:0000256" key="2">
    <source>
        <dbReference type="ARBA" id="ARBA00008685"/>
    </source>
</evidence>
<dbReference type="AlphaFoldDB" id="A0AAW0UVE4"/>
<keyword evidence="11" id="KW-1071">Ligand-gated ion channel</keyword>
<dbReference type="Gene3D" id="3.40.190.10">
    <property type="entry name" value="Periplasmic binding protein-like II"/>
    <property type="match status" value="1"/>
</dbReference>
<keyword evidence="12" id="KW-0407">Ion channel</keyword>
<proteinExistence type="inferred from homology"/>
<evidence type="ECO:0000256" key="10">
    <source>
        <dbReference type="ARBA" id="ARBA00023180"/>
    </source>
</evidence>
<dbReference type="Gene3D" id="1.10.287.70">
    <property type="match status" value="1"/>
</dbReference>
<dbReference type="EMBL" id="JARAKH010000005">
    <property type="protein sequence ID" value="KAK8404112.1"/>
    <property type="molecule type" value="Genomic_DNA"/>
</dbReference>
<reference evidence="16 17" key="1">
    <citation type="submission" date="2023-03" db="EMBL/GenBank/DDBJ databases">
        <title>High-quality genome of Scylla paramamosain provides insights in environmental adaptation.</title>
        <authorList>
            <person name="Zhang L."/>
        </authorList>
    </citation>
    <scope>NUCLEOTIDE SEQUENCE [LARGE SCALE GENOMIC DNA]</scope>
    <source>
        <strain evidence="16">LZ_2023a</strain>
        <tissue evidence="16">Muscle</tissue>
    </source>
</reference>
<dbReference type="Pfam" id="PF00060">
    <property type="entry name" value="Lig_chan"/>
    <property type="match status" value="1"/>
</dbReference>
<keyword evidence="4" id="KW-1003">Cell membrane</keyword>
<keyword evidence="7" id="KW-0406">Ion transport</keyword>
<keyword evidence="3" id="KW-0813">Transport</keyword>
<evidence type="ECO:0000313" key="17">
    <source>
        <dbReference type="Proteomes" id="UP001487740"/>
    </source>
</evidence>
<dbReference type="Proteomes" id="UP001487740">
    <property type="component" value="Unassembled WGS sequence"/>
</dbReference>
<comment type="similarity">
    <text evidence="2">Belongs to the glutamate-gated ion channel (TC 1.A.10.1) family.</text>
</comment>
<dbReference type="PANTHER" id="PTHR42643">
    <property type="entry name" value="IONOTROPIC RECEPTOR 20A-RELATED"/>
    <property type="match status" value="1"/>
</dbReference>
<dbReference type="Pfam" id="PF10613">
    <property type="entry name" value="Lig_chan-Glu_bd"/>
    <property type="match status" value="1"/>
</dbReference>
<feature type="transmembrane region" description="Helical" evidence="13">
    <location>
        <begin position="322"/>
        <end position="341"/>
    </location>
</feature>
<feature type="transmembrane region" description="Helical" evidence="13">
    <location>
        <begin position="388"/>
        <end position="409"/>
    </location>
</feature>
<comment type="caution">
    <text evidence="16">The sequence shown here is derived from an EMBL/GenBank/DDBJ whole genome shotgun (WGS) entry which is preliminary data.</text>
</comment>
<dbReference type="PANTHER" id="PTHR42643:SF24">
    <property type="entry name" value="IONOTROPIC RECEPTOR 60A"/>
    <property type="match status" value="1"/>
</dbReference>
<organism evidence="16 17">
    <name type="scientific">Scylla paramamosain</name>
    <name type="common">Mud crab</name>
    <dbReference type="NCBI Taxonomy" id="85552"/>
    <lineage>
        <taxon>Eukaryota</taxon>
        <taxon>Metazoa</taxon>
        <taxon>Ecdysozoa</taxon>
        <taxon>Arthropoda</taxon>
        <taxon>Crustacea</taxon>
        <taxon>Multicrustacea</taxon>
        <taxon>Malacostraca</taxon>
        <taxon>Eumalacostraca</taxon>
        <taxon>Eucarida</taxon>
        <taxon>Decapoda</taxon>
        <taxon>Pleocyemata</taxon>
        <taxon>Brachyura</taxon>
        <taxon>Eubrachyura</taxon>
        <taxon>Portunoidea</taxon>
        <taxon>Portunidae</taxon>
        <taxon>Portuninae</taxon>
        <taxon>Scylla</taxon>
    </lineage>
</organism>
<dbReference type="InterPro" id="IPR052192">
    <property type="entry name" value="Insect_Ionotropic_Sensory_Rcpt"/>
</dbReference>
<keyword evidence="9" id="KW-0675">Receptor</keyword>
<evidence type="ECO:0000256" key="4">
    <source>
        <dbReference type="ARBA" id="ARBA00022475"/>
    </source>
</evidence>
<keyword evidence="5 13" id="KW-0812">Transmembrane</keyword>
<evidence type="ECO:0000256" key="5">
    <source>
        <dbReference type="ARBA" id="ARBA00022692"/>
    </source>
</evidence>
<keyword evidence="17" id="KW-1185">Reference proteome</keyword>
<evidence type="ECO:0000256" key="13">
    <source>
        <dbReference type="SAM" id="Phobius"/>
    </source>
</evidence>
<evidence type="ECO:0000259" key="14">
    <source>
        <dbReference type="Pfam" id="PF00060"/>
    </source>
</evidence>
<dbReference type="InterPro" id="IPR019594">
    <property type="entry name" value="Glu/Gly-bd"/>
</dbReference>
<evidence type="ECO:0000256" key="9">
    <source>
        <dbReference type="ARBA" id="ARBA00023170"/>
    </source>
</evidence>
<evidence type="ECO:0000259" key="15">
    <source>
        <dbReference type="Pfam" id="PF10613"/>
    </source>
</evidence>
<keyword evidence="10" id="KW-0325">Glycoprotein</keyword>
<accession>A0AAW0UVE4</accession>
<feature type="domain" description="Ionotropic glutamate receptor L-glutamate and glycine-binding" evidence="15">
    <location>
        <begin position="235"/>
        <end position="302"/>
    </location>
</feature>
<feature type="transmembrane region" description="Helical" evidence="13">
    <location>
        <begin position="535"/>
        <end position="557"/>
    </location>
</feature>
<comment type="subcellular location">
    <subcellularLocation>
        <location evidence="1">Cell membrane</location>
        <topology evidence="1">Multi-pass membrane protein</topology>
    </subcellularLocation>
</comment>
<dbReference type="GO" id="GO:0015276">
    <property type="term" value="F:ligand-gated monoatomic ion channel activity"/>
    <property type="evidence" value="ECO:0007669"/>
    <property type="project" value="InterPro"/>
</dbReference>
<dbReference type="InterPro" id="IPR001320">
    <property type="entry name" value="Iontro_rcpt_C"/>
</dbReference>
<evidence type="ECO:0000256" key="11">
    <source>
        <dbReference type="ARBA" id="ARBA00023286"/>
    </source>
</evidence>